<dbReference type="Gene3D" id="3.40.980.10">
    <property type="entry name" value="MoaB/Mog-like domain"/>
    <property type="match status" value="1"/>
</dbReference>
<dbReference type="Pfam" id="PF02464">
    <property type="entry name" value="CinA"/>
    <property type="match status" value="1"/>
</dbReference>
<dbReference type="Pfam" id="PF18146">
    <property type="entry name" value="CinA_KH"/>
    <property type="match status" value="1"/>
</dbReference>
<dbReference type="InterPro" id="IPR001453">
    <property type="entry name" value="MoaB/Mog_dom"/>
</dbReference>
<accession>A0ABR7Y961</accession>
<protein>
    <recommendedName>
        <fullName evidence="1">CinA-like protein</fullName>
    </recommendedName>
</protein>
<dbReference type="InterPro" id="IPR036653">
    <property type="entry name" value="CinA-like_C"/>
</dbReference>
<reference evidence="3 4" key="1">
    <citation type="submission" date="2020-08" db="EMBL/GenBank/DDBJ databases">
        <title>Sphingobacterium sp. DN00404 isolated from aquaculture water.</title>
        <authorList>
            <person name="Zhang M."/>
        </authorList>
    </citation>
    <scope>NUCLEOTIDE SEQUENCE [LARGE SCALE GENOMIC DNA]</scope>
    <source>
        <strain evidence="3 4">KCTC 32294</strain>
    </source>
</reference>
<dbReference type="NCBIfam" id="TIGR00177">
    <property type="entry name" value="molyb_syn"/>
    <property type="match status" value="1"/>
</dbReference>
<dbReference type="NCBIfam" id="NF001813">
    <property type="entry name" value="PRK00549.1"/>
    <property type="match status" value="1"/>
</dbReference>
<dbReference type="Gene3D" id="3.90.950.20">
    <property type="entry name" value="CinA-like"/>
    <property type="match status" value="1"/>
</dbReference>
<comment type="similarity">
    <text evidence="1">Belongs to the CinA family.</text>
</comment>
<dbReference type="CDD" id="cd00885">
    <property type="entry name" value="cinA"/>
    <property type="match status" value="1"/>
</dbReference>
<dbReference type="InterPro" id="IPR008135">
    <property type="entry name" value="Competence-induced_CinA"/>
</dbReference>
<name>A0ABR7Y961_9SPHI</name>
<dbReference type="SMART" id="SM00852">
    <property type="entry name" value="MoCF_biosynth"/>
    <property type="match status" value="1"/>
</dbReference>
<dbReference type="PIRSF" id="PIRSF006728">
    <property type="entry name" value="CinA"/>
    <property type="match status" value="1"/>
</dbReference>
<keyword evidence="4" id="KW-1185">Reference proteome</keyword>
<dbReference type="RefSeq" id="WP_190311000.1">
    <property type="nucleotide sequence ID" value="NZ_JACNYK010000009.1"/>
</dbReference>
<dbReference type="PANTHER" id="PTHR13939">
    <property type="entry name" value="NICOTINAMIDE-NUCLEOTIDE AMIDOHYDROLASE PNCC"/>
    <property type="match status" value="1"/>
</dbReference>
<dbReference type="NCBIfam" id="TIGR00200">
    <property type="entry name" value="cinA_nterm"/>
    <property type="match status" value="1"/>
</dbReference>
<gene>
    <name evidence="3" type="ORF">H8B17_19910</name>
</gene>
<evidence type="ECO:0000313" key="4">
    <source>
        <dbReference type="Proteomes" id="UP000606494"/>
    </source>
</evidence>
<dbReference type="NCBIfam" id="TIGR00199">
    <property type="entry name" value="PncC_domain"/>
    <property type="match status" value="1"/>
</dbReference>
<evidence type="ECO:0000313" key="3">
    <source>
        <dbReference type="EMBL" id="MBD1427853.1"/>
    </source>
</evidence>
<dbReference type="SUPFAM" id="SSF142433">
    <property type="entry name" value="CinA-like"/>
    <property type="match status" value="1"/>
</dbReference>
<evidence type="ECO:0000259" key="2">
    <source>
        <dbReference type="SMART" id="SM00852"/>
    </source>
</evidence>
<dbReference type="Proteomes" id="UP000606494">
    <property type="component" value="Unassembled WGS sequence"/>
</dbReference>
<dbReference type="Pfam" id="PF00994">
    <property type="entry name" value="MoCF_biosynth"/>
    <property type="match status" value="1"/>
</dbReference>
<dbReference type="HAMAP" id="MF_00226_B">
    <property type="entry name" value="CinA_B"/>
    <property type="match status" value="1"/>
</dbReference>
<feature type="domain" description="MoaB/Mog" evidence="2">
    <location>
        <begin position="15"/>
        <end position="182"/>
    </location>
</feature>
<proteinExistence type="inferred from homology"/>
<dbReference type="InterPro" id="IPR008136">
    <property type="entry name" value="CinA_C"/>
</dbReference>
<dbReference type="InterPro" id="IPR041424">
    <property type="entry name" value="CinA_KH"/>
</dbReference>
<comment type="caution">
    <text evidence="3">The sequence shown here is derived from an EMBL/GenBank/DDBJ whole genome shotgun (WGS) entry which is preliminary data.</text>
</comment>
<organism evidence="3 4">
    <name type="scientific">Sphingobacterium arenae</name>
    <dbReference type="NCBI Taxonomy" id="1280598"/>
    <lineage>
        <taxon>Bacteria</taxon>
        <taxon>Pseudomonadati</taxon>
        <taxon>Bacteroidota</taxon>
        <taxon>Sphingobacteriia</taxon>
        <taxon>Sphingobacteriales</taxon>
        <taxon>Sphingobacteriaceae</taxon>
        <taxon>Sphingobacterium</taxon>
    </lineage>
</organism>
<dbReference type="SUPFAM" id="SSF53218">
    <property type="entry name" value="Molybdenum cofactor biosynthesis proteins"/>
    <property type="match status" value="1"/>
</dbReference>
<sequence length="424" mass="45797">MNKIDNNAAVLRTAEIITIGDELLNGQVVDTNSAWIAQHLGALHISVVHITSISDKPKAIQEALRQAEERADVIIMTGGLGPTRDDITKAAVAAYFGTTLIRNETVLAHVEGIFRRTGRKHMPAMNIGQADVLANATVLFNDVGTAPGMAVERNDKYFAFLPGVPFEMKFLMENRVLPMLHGMHKNDVFVYNTYLLTVGIGESHLAQQIADIEDTLPPFITLAYLPRIGMVRLRFTSEGTDMAYLTSVTNSFKQQVVERLKEYIVSVDNVSFEEVLVQAFTTAGITLSTAESCTGGAISAQITAVPGASQMFHGAAVVYSNQAKMDILGVSLDTLTQYGAVSECTVKEMAEGAKRVFGTDYAIATSGIAGPSGGTETKPVGTVCIAVAGKSETKAQTFHFKNDRTINIERTVMAGLTILWDMLK</sequence>
<evidence type="ECO:0000256" key="1">
    <source>
        <dbReference type="HAMAP-Rule" id="MF_00226"/>
    </source>
</evidence>
<dbReference type="EMBL" id="JACNYK010000009">
    <property type="protein sequence ID" value="MBD1427853.1"/>
    <property type="molecule type" value="Genomic_DNA"/>
</dbReference>
<dbReference type="InterPro" id="IPR050101">
    <property type="entry name" value="CinA"/>
</dbReference>
<dbReference type="PANTHER" id="PTHR13939:SF0">
    <property type="entry name" value="NMN AMIDOHYDROLASE-LIKE PROTEIN YFAY"/>
    <property type="match status" value="1"/>
</dbReference>
<dbReference type="InterPro" id="IPR036425">
    <property type="entry name" value="MoaB/Mog-like_dom_sf"/>
</dbReference>